<dbReference type="AlphaFoldDB" id="A0A4U0PP16"/>
<keyword evidence="1" id="KW-1133">Transmembrane helix</keyword>
<reference evidence="2 3" key="1">
    <citation type="submission" date="2019-04" db="EMBL/GenBank/DDBJ databases">
        <title>Chitiniphilus eburnea sp. nov., a novel chitinolytic bacterium isolated from aquaculture sludge.</title>
        <authorList>
            <person name="Sheng M."/>
        </authorList>
    </citation>
    <scope>NUCLEOTIDE SEQUENCE [LARGE SCALE GENOMIC DNA]</scope>
    <source>
        <strain evidence="2 3">HX-2-15</strain>
    </source>
</reference>
<sequence length="521" mass="57510">MKDGFRQRMAWLHTWAGLVAGWLLFAMFVTGTLAVFRPEINQWMRPDQAVTRVSEGEAIDAADRYLRQHAADAARWFIRLPNPRDGVLEMYWATRDGEWHDALLDPGTLRPSVQRATLGGEFFYRFHFELQMPYPWGRWLASFAAMVMLVVLVSGIVTHRRFFKDFFTFRPRKAAQRAWLDAHNALGVLALPFHLVITLSGVITLMALTMPAALDARYGADSDAFYRERGGEPPVLPRSGVDRPLPSLRPLAEAARRHWPDSAIGTIVVGAPGDANARVTVLQADNAQLRIRGAAVVFDGATGRLLDVMNAPRAAALTHDVLYGLHTARFAGGGLRWLYFLCGVLGSLMIASGLVLWAIKRRQRETKASRPTFGTRLVEVLNVAAVAGLPLAIAAFFWSNRLLPVGLADRAQVEVWCFFGAWALSGVHAACARPRTVWLVQLRLGAAAFALLPLLSALTTRQNLFQAIMRGQGVEAGFELAALAFAAMLAWSAHKLRPARAPTAIATRIEPAPRTLREEAP</sequence>
<name>A0A4U0PP16_9NEIS</name>
<dbReference type="PANTHER" id="PTHR34219">
    <property type="entry name" value="IRON-REGULATED INNER MEMBRANE PROTEIN-RELATED"/>
    <property type="match status" value="1"/>
</dbReference>
<feature type="transmembrane region" description="Helical" evidence="1">
    <location>
        <begin position="380"/>
        <end position="399"/>
    </location>
</feature>
<dbReference type="InterPro" id="IPR005625">
    <property type="entry name" value="PepSY-ass_TM"/>
</dbReference>
<protein>
    <submittedName>
        <fullName evidence="2">PepSY domain-containing protein</fullName>
    </submittedName>
</protein>
<feature type="transmembrane region" description="Helical" evidence="1">
    <location>
        <begin position="337"/>
        <end position="359"/>
    </location>
</feature>
<dbReference type="PANTHER" id="PTHR34219:SF4">
    <property type="entry name" value="PEPSY DOMAIN-CONTAINING PROTEIN"/>
    <property type="match status" value="1"/>
</dbReference>
<dbReference type="Pfam" id="PF03929">
    <property type="entry name" value="PepSY_TM"/>
    <property type="match status" value="1"/>
</dbReference>
<gene>
    <name evidence="2" type="ORF">FAZ21_18780</name>
</gene>
<evidence type="ECO:0000313" key="3">
    <source>
        <dbReference type="Proteomes" id="UP000310016"/>
    </source>
</evidence>
<feature type="transmembrane region" description="Helical" evidence="1">
    <location>
        <begin position="476"/>
        <end position="493"/>
    </location>
</feature>
<keyword evidence="3" id="KW-1185">Reference proteome</keyword>
<feature type="transmembrane region" description="Helical" evidence="1">
    <location>
        <begin position="411"/>
        <end position="430"/>
    </location>
</feature>
<keyword evidence="1" id="KW-0472">Membrane</keyword>
<comment type="caution">
    <text evidence="2">The sequence shown here is derived from an EMBL/GenBank/DDBJ whole genome shotgun (WGS) entry which is preliminary data.</text>
</comment>
<proteinExistence type="predicted"/>
<dbReference type="Proteomes" id="UP000310016">
    <property type="component" value="Unassembled WGS sequence"/>
</dbReference>
<evidence type="ECO:0000313" key="2">
    <source>
        <dbReference type="EMBL" id="TJZ64734.1"/>
    </source>
</evidence>
<feature type="transmembrane region" description="Helical" evidence="1">
    <location>
        <begin position="139"/>
        <end position="163"/>
    </location>
</feature>
<dbReference type="OrthoDB" id="9776609at2"/>
<accession>A0A4U0PP16</accession>
<dbReference type="RefSeq" id="WP_136774971.1">
    <property type="nucleotide sequence ID" value="NZ_CP156074.1"/>
</dbReference>
<feature type="transmembrane region" description="Helical" evidence="1">
    <location>
        <begin position="12"/>
        <end position="36"/>
    </location>
</feature>
<dbReference type="EMBL" id="SUMF01000042">
    <property type="protein sequence ID" value="TJZ64734.1"/>
    <property type="molecule type" value="Genomic_DNA"/>
</dbReference>
<feature type="transmembrane region" description="Helical" evidence="1">
    <location>
        <begin position="437"/>
        <end position="456"/>
    </location>
</feature>
<keyword evidence="1" id="KW-0812">Transmembrane</keyword>
<organism evidence="2 3">
    <name type="scientific">Chitiniphilus eburneus</name>
    <dbReference type="NCBI Taxonomy" id="2571148"/>
    <lineage>
        <taxon>Bacteria</taxon>
        <taxon>Pseudomonadati</taxon>
        <taxon>Pseudomonadota</taxon>
        <taxon>Betaproteobacteria</taxon>
        <taxon>Neisseriales</taxon>
        <taxon>Chitinibacteraceae</taxon>
        <taxon>Chitiniphilus</taxon>
    </lineage>
</organism>
<feature type="transmembrane region" description="Helical" evidence="1">
    <location>
        <begin position="184"/>
        <end position="208"/>
    </location>
</feature>
<evidence type="ECO:0000256" key="1">
    <source>
        <dbReference type="SAM" id="Phobius"/>
    </source>
</evidence>